<evidence type="ECO:0000313" key="3">
    <source>
        <dbReference type="Proteomes" id="UP001162164"/>
    </source>
</evidence>
<sequence>MFLITGVDDRLSQRFLNSLSEERNGPHWRPSRRSKSEGPARCVITGDGERERERRRESDPDVENLVKNPTKQRNVCFNQTPFTRGSFHFVTLSFDPTGLHFFSPQWLKSTAANLQLRSKLCFVI</sequence>
<reference evidence="2" key="1">
    <citation type="journal article" date="2023" name="Insect Mol. Biol.">
        <title>Genome sequencing provides insights into the evolution of gene families encoding plant cell wall-degrading enzymes in longhorned beetles.</title>
        <authorList>
            <person name="Shin N.R."/>
            <person name="Okamura Y."/>
            <person name="Kirsch R."/>
            <person name="Pauchet Y."/>
        </authorList>
    </citation>
    <scope>NUCLEOTIDE SEQUENCE</scope>
    <source>
        <strain evidence="2">MMC_N1</strain>
    </source>
</reference>
<protein>
    <submittedName>
        <fullName evidence="2">Uncharacterized protein</fullName>
    </submittedName>
</protein>
<proteinExistence type="predicted"/>
<organism evidence="2 3">
    <name type="scientific">Molorchus minor</name>
    <dbReference type="NCBI Taxonomy" id="1323400"/>
    <lineage>
        <taxon>Eukaryota</taxon>
        <taxon>Metazoa</taxon>
        <taxon>Ecdysozoa</taxon>
        <taxon>Arthropoda</taxon>
        <taxon>Hexapoda</taxon>
        <taxon>Insecta</taxon>
        <taxon>Pterygota</taxon>
        <taxon>Neoptera</taxon>
        <taxon>Endopterygota</taxon>
        <taxon>Coleoptera</taxon>
        <taxon>Polyphaga</taxon>
        <taxon>Cucujiformia</taxon>
        <taxon>Chrysomeloidea</taxon>
        <taxon>Cerambycidae</taxon>
        <taxon>Lamiinae</taxon>
        <taxon>Monochamini</taxon>
        <taxon>Molorchus</taxon>
    </lineage>
</organism>
<gene>
    <name evidence="2" type="ORF">NQ317_019216</name>
</gene>
<feature type="compositionally biased region" description="Basic and acidic residues" evidence="1">
    <location>
        <begin position="47"/>
        <end position="59"/>
    </location>
</feature>
<evidence type="ECO:0000313" key="2">
    <source>
        <dbReference type="EMBL" id="KAJ8980721.1"/>
    </source>
</evidence>
<keyword evidence="3" id="KW-1185">Reference proteome</keyword>
<comment type="caution">
    <text evidence="2">The sequence shown here is derived from an EMBL/GenBank/DDBJ whole genome shotgun (WGS) entry which is preliminary data.</text>
</comment>
<feature type="region of interest" description="Disordered" evidence="1">
    <location>
        <begin position="21"/>
        <end position="65"/>
    </location>
</feature>
<dbReference type="Proteomes" id="UP001162164">
    <property type="component" value="Unassembled WGS sequence"/>
</dbReference>
<accession>A0ABQ9JR25</accession>
<name>A0ABQ9JR25_9CUCU</name>
<evidence type="ECO:0000256" key="1">
    <source>
        <dbReference type="SAM" id="MobiDB-lite"/>
    </source>
</evidence>
<dbReference type="EMBL" id="JAPWTJ010000240">
    <property type="protein sequence ID" value="KAJ8980721.1"/>
    <property type="molecule type" value="Genomic_DNA"/>
</dbReference>